<dbReference type="InterPro" id="IPR008523">
    <property type="entry name" value="DUF805"/>
</dbReference>
<feature type="transmembrane region" description="Helical" evidence="1">
    <location>
        <begin position="23"/>
        <end position="41"/>
    </location>
</feature>
<gene>
    <name evidence="2" type="ORF">EV137_6149</name>
</gene>
<evidence type="ECO:0000256" key="1">
    <source>
        <dbReference type="SAM" id="Phobius"/>
    </source>
</evidence>
<dbReference type="Pfam" id="PF05656">
    <property type="entry name" value="DUF805"/>
    <property type="match status" value="1"/>
</dbReference>
<accession>A0ABY2FC49</accession>
<organism evidence="2 3">
    <name type="scientific">Kribbella pratensis</name>
    <dbReference type="NCBI Taxonomy" id="2512112"/>
    <lineage>
        <taxon>Bacteria</taxon>
        <taxon>Bacillati</taxon>
        <taxon>Actinomycetota</taxon>
        <taxon>Actinomycetes</taxon>
        <taxon>Propionibacteriales</taxon>
        <taxon>Kribbellaceae</taxon>
        <taxon>Kribbella</taxon>
    </lineage>
</organism>
<evidence type="ECO:0000313" key="3">
    <source>
        <dbReference type="Proteomes" id="UP000295060"/>
    </source>
</evidence>
<feature type="transmembrane region" description="Helical" evidence="1">
    <location>
        <begin position="53"/>
        <end position="73"/>
    </location>
</feature>
<dbReference type="PANTHER" id="PTHR34980:SF2">
    <property type="entry name" value="INNER MEMBRANE PROTEIN YHAH-RELATED"/>
    <property type="match status" value="1"/>
</dbReference>
<keyword evidence="1" id="KW-1133">Transmembrane helix</keyword>
<protein>
    <submittedName>
        <fullName evidence="2">Uncharacterized membrane protein YhaH (DUF805 family)</fullName>
    </submittedName>
</protein>
<name>A0ABY2FC49_9ACTN</name>
<dbReference type="Proteomes" id="UP000295060">
    <property type="component" value="Unassembled WGS sequence"/>
</dbReference>
<dbReference type="RefSeq" id="WP_134008103.1">
    <property type="nucleotide sequence ID" value="NZ_SODU01000003.1"/>
</dbReference>
<keyword evidence="1" id="KW-0812">Transmembrane</keyword>
<keyword evidence="3" id="KW-1185">Reference proteome</keyword>
<reference evidence="2 3" key="1">
    <citation type="submission" date="2019-03" db="EMBL/GenBank/DDBJ databases">
        <title>Genomic Encyclopedia of Type Strains, Phase III (KMG-III): the genomes of soil and plant-associated and newly described type strains.</title>
        <authorList>
            <person name="Whitman W."/>
        </authorList>
    </citation>
    <scope>NUCLEOTIDE SEQUENCE [LARGE SCALE GENOMIC DNA]</scope>
    <source>
        <strain evidence="2 3">VKMAc-2574</strain>
    </source>
</reference>
<dbReference type="EMBL" id="SODU01000003">
    <property type="protein sequence ID" value="TDW88059.1"/>
    <property type="molecule type" value="Genomic_DNA"/>
</dbReference>
<evidence type="ECO:0000313" key="2">
    <source>
        <dbReference type="EMBL" id="TDW88059.1"/>
    </source>
</evidence>
<comment type="caution">
    <text evidence="2">The sequence shown here is derived from an EMBL/GenBank/DDBJ whole genome shotgun (WGS) entry which is preliminary data.</text>
</comment>
<proteinExistence type="predicted"/>
<dbReference type="PANTHER" id="PTHR34980">
    <property type="entry name" value="INNER MEMBRANE PROTEIN-RELATED-RELATED"/>
    <property type="match status" value="1"/>
</dbReference>
<sequence>MTWFITALRKYAVFNGRARRKEYWYFVLVTVIIGAGLLRLLDVVLGLTYGRRGTFGILQTLWWLGTLLPTIAVSVRRLHDTNRTGWWWLIHFVPVVGTIVYLVFAVQPGTAASNRYGADPKGGLS</sequence>
<keyword evidence="1" id="KW-0472">Membrane</keyword>
<feature type="transmembrane region" description="Helical" evidence="1">
    <location>
        <begin position="85"/>
        <end position="106"/>
    </location>
</feature>